<dbReference type="WBParaSite" id="ES5_v2.g719.t1">
    <property type="protein sequence ID" value="ES5_v2.g719.t1"/>
    <property type="gene ID" value="ES5_v2.g719"/>
</dbReference>
<protein>
    <submittedName>
        <fullName evidence="2">Uncharacterized protein</fullName>
    </submittedName>
</protein>
<organism evidence="1 2">
    <name type="scientific">Panagrolaimus sp. ES5</name>
    <dbReference type="NCBI Taxonomy" id="591445"/>
    <lineage>
        <taxon>Eukaryota</taxon>
        <taxon>Metazoa</taxon>
        <taxon>Ecdysozoa</taxon>
        <taxon>Nematoda</taxon>
        <taxon>Chromadorea</taxon>
        <taxon>Rhabditida</taxon>
        <taxon>Tylenchina</taxon>
        <taxon>Panagrolaimomorpha</taxon>
        <taxon>Panagrolaimoidea</taxon>
        <taxon>Panagrolaimidae</taxon>
        <taxon>Panagrolaimus</taxon>
    </lineage>
</organism>
<name>A0AC34GRK4_9BILA</name>
<dbReference type="Proteomes" id="UP000887579">
    <property type="component" value="Unplaced"/>
</dbReference>
<evidence type="ECO:0000313" key="2">
    <source>
        <dbReference type="WBParaSite" id="ES5_v2.g719.t1"/>
    </source>
</evidence>
<sequence>MRFLNFIALKLFLISTSFFIYAYARYPFISTEFIEYKEGDSGNMVPKICGVMTFLPLSPRKKNCAKIDNPFRGDEKYAGKMEKKAAAGCTKHMNKTKEKYFILTVYDKDSLHDVMFMCGNPDVCKDLEDEVNLNIFWNRKVKQNTTKTKECTDLYNNENIYSSSCPFSTRIDLQHYLFTNERKHRIRNTMNDTVLCTDRYGRKYPPPEGLGGKCVMFQHEFMKDGERITELFMPIEKRDLVQRIAQYPYEHLVRKNETYMNRLLPKNFDIKFPVSNCSTLHYDDGMFFHCVYDPNQSHLFLVKNQTHFECPKNEHVNLSSIPKKRNGDSVYTFQQIDDDHFEFSDYCYLSIEFIPHPENISWNQVYFEMSMSFLGSKEASCPTKYHVSPSSNYTTVMKNAIEDLCPWDQNTSYTLCFQLSSKEIMTNFFTLYMNLINAHVFDQCYYQSPHSKYGCYIAVDPKIRRTFRLPTKWIKKIERNELIATKNEWKKFGKASAFVYFTSEMKHNCLTKLNEMSDSPIPGLPLDAVKMYFAGNTKSFVAKCHTASCNDPNKLEYWLNEMDAHNEENPLNCFEGIRDKSIDNVETNSSTTFFCSIQLLIYHERGQKLRRYTFSSYLPNDFPVETKDCWTFDKLSHKMKDSEVDANKIHSCHHDFKSQIIKCCCRAAKDACNKVDIVNDYYEIINTAATENQKRIVDGCRFHANTSRKNVETCKSTAVRNNREMKCYGVFQFPATSNDGGNLIKPKLIKENCYWPHPHYHD</sequence>
<accession>A0AC34GRK4</accession>
<evidence type="ECO:0000313" key="1">
    <source>
        <dbReference type="Proteomes" id="UP000887579"/>
    </source>
</evidence>
<reference evidence="2" key="1">
    <citation type="submission" date="2022-11" db="UniProtKB">
        <authorList>
            <consortium name="WormBaseParasite"/>
        </authorList>
    </citation>
    <scope>IDENTIFICATION</scope>
</reference>
<proteinExistence type="predicted"/>